<evidence type="ECO:0000256" key="1">
    <source>
        <dbReference type="RuleBase" id="RU366068"/>
    </source>
</evidence>
<dbReference type="PANTHER" id="PTHR10617:SF107">
    <property type="entry name" value="ELECTRON TRANSFER FLAVOPROTEIN-UBIQUINONE OXIDOREDUCTASE, MITOCHONDRIAL"/>
    <property type="match status" value="1"/>
</dbReference>
<dbReference type="GO" id="GO:0046872">
    <property type="term" value="F:metal ion binding"/>
    <property type="evidence" value="ECO:0007669"/>
    <property type="project" value="UniProtKB-KW"/>
</dbReference>
<dbReference type="OrthoDB" id="437331at2759"/>
<dbReference type="GO" id="GO:0051539">
    <property type="term" value="F:4 iron, 4 sulfur cluster binding"/>
    <property type="evidence" value="ECO:0007669"/>
    <property type="project" value="UniProtKB-UniRule"/>
</dbReference>
<keyword evidence="1" id="KW-0830">Ubiquinone</keyword>
<keyword evidence="1" id="KW-0249">Electron transport</keyword>
<comment type="cofactor">
    <cofactor evidence="1">
        <name>[4Fe-4S] cluster</name>
        <dbReference type="ChEBI" id="CHEBI:49883"/>
    </cofactor>
    <text evidence="1">Binds 1 [4Fe-4S] cluster.</text>
</comment>
<comment type="catalytic activity">
    <reaction evidence="1">
        <text>a ubiquinone + reduced [electron-transfer flavoprotein] = a ubiquinol + oxidized [electron-transfer flavoprotein] + H(+)</text>
        <dbReference type="Rhea" id="RHEA:24052"/>
        <dbReference type="Rhea" id="RHEA-COMP:9565"/>
        <dbReference type="Rhea" id="RHEA-COMP:9566"/>
        <dbReference type="Rhea" id="RHEA-COMP:10685"/>
        <dbReference type="Rhea" id="RHEA-COMP:10686"/>
        <dbReference type="ChEBI" id="CHEBI:15378"/>
        <dbReference type="ChEBI" id="CHEBI:16389"/>
        <dbReference type="ChEBI" id="CHEBI:17976"/>
        <dbReference type="ChEBI" id="CHEBI:57692"/>
        <dbReference type="ChEBI" id="CHEBI:58307"/>
        <dbReference type="EC" id="1.5.5.1"/>
    </reaction>
</comment>
<dbReference type="InterPro" id="IPR040156">
    <property type="entry name" value="ETF-QO"/>
</dbReference>
<sequence length="97" mass="10878">MGAHTLSGNVFEPRALNELIPNWKQEEETVRLRLLSLKMKPSDAVFKAQNDWNGAFNVVANGTKAEELVVEVYPGFAAKEDFEVHSQRFAENPVMSS</sequence>
<dbReference type="InterPro" id="IPR036188">
    <property type="entry name" value="FAD/NAD-bd_sf"/>
</dbReference>
<keyword evidence="1" id="KW-0274">FAD</keyword>
<dbReference type="EC" id="1.5.5.1" evidence="1"/>
<dbReference type="GO" id="GO:0005743">
    <property type="term" value="C:mitochondrial inner membrane"/>
    <property type="evidence" value="ECO:0007669"/>
    <property type="project" value="TreeGrafter"/>
</dbReference>
<dbReference type="AlphaFoldDB" id="A0A2U1KT71"/>
<name>A0A2U1KT71_ARTAN</name>
<dbReference type="GO" id="GO:0004174">
    <property type="term" value="F:electron-transferring-flavoprotein dehydrogenase activity"/>
    <property type="evidence" value="ECO:0007669"/>
    <property type="project" value="UniProtKB-UniRule"/>
</dbReference>
<accession>A0A2U1KT71</accession>
<evidence type="ECO:0000313" key="2">
    <source>
        <dbReference type="EMBL" id="PWA39927.1"/>
    </source>
</evidence>
<comment type="cofactor">
    <cofactor evidence="1">
        <name>FAD</name>
        <dbReference type="ChEBI" id="CHEBI:57692"/>
    </cofactor>
</comment>
<keyword evidence="3" id="KW-1185">Reference proteome</keyword>
<dbReference type="STRING" id="35608.A0A2U1KT71"/>
<proteinExistence type="predicted"/>
<keyword evidence="1" id="KW-0479">Metal-binding</keyword>
<gene>
    <name evidence="2" type="ORF">CTI12_AA567410</name>
</gene>
<dbReference type="Gene3D" id="3.30.9.90">
    <property type="match status" value="1"/>
</dbReference>
<dbReference type="Gene3D" id="3.50.50.60">
    <property type="entry name" value="FAD/NAD(P)-binding domain"/>
    <property type="match status" value="1"/>
</dbReference>
<keyword evidence="1" id="KW-0285">Flavoprotein</keyword>
<evidence type="ECO:0000313" key="3">
    <source>
        <dbReference type="Proteomes" id="UP000245207"/>
    </source>
</evidence>
<keyword evidence="1" id="KW-0411">Iron-sulfur</keyword>
<dbReference type="Proteomes" id="UP000245207">
    <property type="component" value="Unassembled WGS sequence"/>
</dbReference>
<dbReference type="EMBL" id="PKPP01014203">
    <property type="protein sequence ID" value="PWA39927.1"/>
    <property type="molecule type" value="Genomic_DNA"/>
</dbReference>
<comment type="function">
    <text evidence="1">Accepts electrons from ETF and reduces ubiquinone.</text>
</comment>
<protein>
    <recommendedName>
        <fullName evidence="1">Electron transfer flavoprotein-ubiquinone oxidoreductase</fullName>
        <shortName evidence="1">ETF-QO</shortName>
        <ecNumber evidence="1">1.5.5.1</ecNumber>
    </recommendedName>
</protein>
<reference evidence="2 3" key="1">
    <citation type="journal article" date="2018" name="Mol. Plant">
        <title>The genome of Artemisia annua provides insight into the evolution of Asteraceae family and artemisinin biosynthesis.</title>
        <authorList>
            <person name="Shen Q."/>
            <person name="Zhang L."/>
            <person name="Liao Z."/>
            <person name="Wang S."/>
            <person name="Yan T."/>
            <person name="Shi P."/>
            <person name="Liu M."/>
            <person name="Fu X."/>
            <person name="Pan Q."/>
            <person name="Wang Y."/>
            <person name="Lv Z."/>
            <person name="Lu X."/>
            <person name="Zhang F."/>
            <person name="Jiang W."/>
            <person name="Ma Y."/>
            <person name="Chen M."/>
            <person name="Hao X."/>
            <person name="Li L."/>
            <person name="Tang Y."/>
            <person name="Lv G."/>
            <person name="Zhou Y."/>
            <person name="Sun X."/>
            <person name="Brodelius P.E."/>
            <person name="Rose J.K.C."/>
            <person name="Tang K."/>
        </authorList>
    </citation>
    <scope>NUCLEOTIDE SEQUENCE [LARGE SCALE GENOMIC DNA]</scope>
    <source>
        <strain evidence="3">cv. Huhao1</strain>
        <tissue evidence="2">Leaf</tissue>
    </source>
</reference>
<keyword evidence="1" id="KW-0560">Oxidoreductase</keyword>
<keyword evidence="1" id="KW-0408">Iron</keyword>
<keyword evidence="1" id="KW-0813">Transport</keyword>
<organism evidence="2 3">
    <name type="scientific">Artemisia annua</name>
    <name type="common">Sweet wormwood</name>
    <dbReference type="NCBI Taxonomy" id="35608"/>
    <lineage>
        <taxon>Eukaryota</taxon>
        <taxon>Viridiplantae</taxon>
        <taxon>Streptophyta</taxon>
        <taxon>Embryophyta</taxon>
        <taxon>Tracheophyta</taxon>
        <taxon>Spermatophyta</taxon>
        <taxon>Magnoliopsida</taxon>
        <taxon>eudicotyledons</taxon>
        <taxon>Gunneridae</taxon>
        <taxon>Pentapetalae</taxon>
        <taxon>asterids</taxon>
        <taxon>campanulids</taxon>
        <taxon>Asterales</taxon>
        <taxon>Asteraceae</taxon>
        <taxon>Asteroideae</taxon>
        <taxon>Anthemideae</taxon>
        <taxon>Artemisiinae</taxon>
        <taxon>Artemisia</taxon>
    </lineage>
</organism>
<dbReference type="PANTHER" id="PTHR10617">
    <property type="entry name" value="ELECTRON TRANSFER FLAVOPROTEIN-UBIQUINONE OXIDOREDUCTASE"/>
    <property type="match status" value="1"/>
</dbReference>
<comment type="caution">
    <text evidence="2">The sequence shown here is derived from an EMBL/GenBank/DDBJ whole genome shotgun (WGS) entry which is preliminary data.</text>
</comment>